<evidence type="ECO:0000256" key="6">
    <source>
        <dbReference type="HAMAP-Rule" id="MF_01685"/>
    </source>
</evidence>
<dbReference type="EMBL" id="JADBEL010000012">
    <property type="protein sequence ID" value="MBE1555317.1"/>
    <property type="molecule type" value="Genomic_DNA"/>
</dbReference>
<accession>A0A927RFA0</accession>
<dbReference type="Pfam" id="PF07992">
    <property type="entry name" value="Pyr_redox_2"/>
    <property type="match status" value="1"/>
</dbReference>
<gene>
    <name evidence="8" type="ORF">H4683_002422</name>
</gene>
<dbReference type="GO" id="GO:0004324">
    <property type="term" value="F:ferredoxin-NADP+ reductase activity"/>
    <property type="evidence" value="ECO:0007669"/>
    <property type="project" value="UniProtKB-UniRule"/>
</dbReference>
<keyword evidence="9" id="KW-1185">Reference proteome</keyword>
<feature type="binding site" evidence="6">
    <location>
        <position position="45"/>
    </location>
    <ligand>
        <name>FAD</name>
        <dbReference type="ChEBI" id="CHEBI:57692"/>
    </ligand>
</feature>
<dbReference type="PRINTS" id="PR00469">
    <property type="entry name" value="PNDRDTASEII"/>
</dbReference>
<protein>
    <recommendedName>
        <fullName evidence="6">Ferredoxin--NADP reductase</fullName>
        <shortName evidence="6">FNR</shortName>
        <shortName evidence="6">Fd-NADP(+) reductase</shortName>
        <ecNumber evidence="6">1.18.1.2</ecNumber>
    </recommendedName>
</protein>
<dbReference type="InterPro" id="IPR050097">
    <property type="entry name" value="Ferredoxin-NADP_redctase_2"/>
</dbReference>
<dbReference type="Gene3D" id="3.50.50.60">
    <property type="entry name" value="FAD/NAD(P)-binding domain"/>
    <property type="match status" value="2"/>
</dbReference>
<comment type="caution">
    <text evidence="6">Lacks conserved residue(s) required for the propagation of feature annotation.</text>
</comment>
<feature type="binding site" evidence="6">
    <location>
        <position position="50"/>
    </location>
    <ligand>
        <name>FAD</name>
        <dbReference type="ChEBI" id="CHEBI:57692"/>
    </ligand>
</feature>
<dbReference type="AlphaFoldDB" id="A0A927RFA0"/>
<dbReference type="RefSeq" id="WP_192599050.1">
    <property type="nucleotide sequence ID" value="NZ_JADBEL010000012.1"/>
</dbReference>
<organism evidence="8 9">
    <name type="scientific">Sporosarcina limicola</name>
    <dbReference type="NCBI Taxonomy" id="34101"/>
    <lineage>
        <taxon>Bacteria</taxon>
        <taxon>Bacillati</taxon>
        <taxon>Bacillota</taxon>
        <taxon>Bacilli</taxon>
        <taxon>Bacillales</taxon>
        <taxon>Caryophanaceae</taxon>
        <taxon>Sporosarcina</taxon>
    </lineage>
</organism>
<keyword evidence="2 6" id="KW-0285">Flavoprotein</keyword>
<dbReference type="InterPro" id="IPR036188">
    <property type="entry name" value="FAD/NAD-bd_sf"/>
</dbReference>
<comment type="catalytic activity">
    <reaction evidence="6">
        <text>2 reduced [2Fe-2S]-[ferredoxin] + NADP(+) + H(+) = 2 oxidized [2Fe-2S]-[ferredoxin] + NADPH</text>
        <dbReference type="Rhea" id="RHEA:20125"/>
        <dbReference type="Rhea" id="RHEA-COMP:10000"/>
        <dbReference type="Rhea" id="RHEA-COMP:10001"/>
        <dbReference type="ChEBI" id="CHEBI:15378"/>
        <dbReference type="ChEBI" id="CHEBI:33737"/>
        <dbReference type="ChEBI" id="CHEBI:33738"/>
        <dbReference type="ChEBI" id="CHEBI:57783"/>
        <dbReference type="ChEBI" id="CHEBI:58349"/>
        <dbReference type="EC" id="1.18.1.2"/>
    </reaction>
</comment>
<dbReference type="SUPFAM" id="SSF51905">
    <property type="entry name" value="FAD/NAD(P)-binding domain"/>
    <property type="match status" value="1"/>
</dbReference>
<evidence type="ECO:0000259" key="7">
    <source>
        <dbReference type="Pfam" id="PF07992"/>
    </source>
</evidence>
<feature type="binding site" evidence="6">
    <location>
        <position position="325"/>
    </location>
    <ligand>
        <name>FAD</name>
        <dbReference type="ChEBI" id="CHEBI:57692"/>
    </ligand>
</feature>
<comment type="subunit">
    <text evidence="1 6">Homodimer.</text>
</comment>
<dbReference type="Proteomes" id="UP000658225">
    <property type="component" value="Unassembled WGS sequence"/>
</dbReference>
<proteinExistence type="inferred from homology"/>
<keyword evidence="3 6" id="KW-0274">FAD</keyword>
<dbReference type="InterPro" id="IPR023753">
    <property type="entry name" value="FAD/NAD-binding_dom"/>
</dbReference>
<keyword evidence="5 6" id="KW-0560">Oxidoreductase</keyword>
<evidence type="ECO:0000256" key="3">
    <source>
        <dbReference type="ARBA" id="ARBA00022827"/>
    </source>
</evidence>
<comment type="caution">
    <text evidence="8">The sequence shown here is derived from an EMBL/GenBank/DDBJ whole genome shotgun (WGS) entry which is preliminary data.</text>
</comment>
<evidence type="ECO:0000256" key="1">
    <source>
        <dbReference type="ARBA" id="ARBA00011738"/>
    </source>
</evidence>
<comment type="similarity">
    <text evidence="6">Belongs to the ferredoxin--NADP reductase type 2 family.</text>
</comment>
<sequence>MSNDENVFDVTVIGGGPVGLFTAFYAGMRKMSVNIIESLPQIGGQLSALYPEKYIYDIAGFPKISGQGLIDNLVEQMSQFEPMITLEQDVRQVEKLEDGTFKLTTNHAVHFSKAIIITAGNGAFQPKKLGIETAEKYEGKNLHYFIKNLNQFAGKNVHVFGGGDSAVDWSLMLEPIAEKVTLIHRRDKFRAHEASVENLMNSSVEVKTPFIPIEFIGENSIEQVVLEKVKGDQEVVAVDEVIINHGFISSLGPISEWGLEIEKNSIVVNSKMETNIEGIYAAGDICTYEGKVKLIATGFGEAPTAISNAKVYIDPTAKVQAVHSTTLMEQTEDKKVKVGQ</sequence>
<feature type="domain" description="FAD/NAD(P)-binding" evidence="7">
    <location>
        <begin position="8"/>
        <end position="302"/>
    </location>
</feature>
<evidence type="ECO:0000313" key="9">
    <source>
        <dbReference type="Proteomes" id="UP000658225"/>
    </source>
</evidence>
<dbReference type="PANTHER" id="PTHR48105">
    <property type="entry name" value="THIOREDOXIN REDUCTASE 1-RELATED-RELATED"/>
    <property type="match status" value="1"/>
</dbReference>
<evidence type="ECO:0000256" key="4">
    <source>
        <dbReference type="ARBA" id="ARBA00022857"/>
    </source>
</evidence>
<dbReference type="GO" id="GO:0050660">
    <property type="term" value="F:flavin adenine dinucleotide binding"/>
    <property type="evidence" value="ECO:0007669"/>
    <property type="project" value="UniProtKB-UniRule"/>
</dbReference>
<dbReference type="HAMAP" id="MF_01685">
    <property type="entry name" value="FENR2"/>
    <property type="match status" value="1"/>
</dbReference>
<dbReference type="EC" id="1.18.1.2" evidence="6"/>
<feature type="binding site" evidence="6">
    <location>
        <position position="124"/>
    </location>
    <ligand>
        <name>FAD</name>
        <dbReference type="ChEBI" id="CHEBI:57692"/>
    </ligand>
</feature>
<evidence type="ECO:0000256" key="2">
    <source>
        <dbReference type="ARBA" id="ARBA00022630"/>
    </source>
</evidence>
<keyword evidence="4 6" id="KW-0521">NADP</keyword>
<evidence type="ECO:0000256" key="5">
    <source>
        <dbReference type="ARBA" id="ARBA00023002"/>
    </source>
</evidence>
<feature type="binding site" evidence="6">
    <location>
        <position position="37"/>
    </location>
    <ligand>
        <name>FAD</name>
        <dbReference type="ChEBI" id="CHEBI:57692"/>
    </ligand>
</feature>
<dbReference type="InterPro" id="IPR022890">
    <property type="entry name" value="Fd--NADP_Rdtase_type_2"/>
</dbReference>
<dbReference type="PRINTS" id="PR00368">
    <property type="entry name" value="FADPNR"/>
</dbReference>
<feature type="binding site" evidence="6">
    <location>
        <position position="284"/>
    </location>
    <ligand>
        <name>FAD</name>
        <dbReference type="ChEBI" id="CHEBI:57692"/>
    </ligand>
</feature>
<name>A0A927RFA0_9BACL</name>
<dbReference type="GO" id="GO:0050661">
    <property type="term" value="F:NADP binding"/>
    <property type="evidence" value="ECO:0007669"/>
    <property type="project" value="UniProtKB-UniRule"/>
</dbReference>
<comment type="cofactor">
    <cofactor evidence="6">
        <name>FAD</name>
        <dbReference type="ChEBI" id="CHEBI:57692"/>
    </cofactor>
    <text evidence="6">Binds 1 FAD per subunit.</text>
</comment>
<reference evidence="8" key="1">
    <citation type="submission" date="2020-10" db="EMBL/GenBank/DDBJ databases">
        <title>Genomic Encyclopedia of Type Strains, Phase IV (KMG-IV): sequencing the most valuable type-strain genomes for metagenomic binning, comparative biology and taxonomic classification.</title>
        <authorList>
            <person name="Goeker M."/>
        </authorList>
    </citation>
    <scope>NUCLEOTIDE SEQUENCE</scope>
    <source>
        <strain evidence="8">DSM 13886</strain>
    </source>
</reference>
<feature type="binding site" evidence="6">
    <location>
        <position position="90"/>
    </location>
    <ligand>
        <name>FAD</name>
        <dbReference type="ChEBI" id="CHEBI:57692"/>
    </ligand>
</feature>
<evidence type="ECO:0000313" key="8">
    <source>
        <dbReference type="EMBL" id="MBE1555317.1"/>
    </source>
</evidence>